<evidence type="ECO:0000256" key="1">
    <source>
        <dbReference type="SAM" id="Coils"/>
    </source>
</evidence>
<reference evidence="3" key="1">
    <citation type="journal article" date="2015" name="Nature">
        <title>Complex archaea that bridge the gap between prokaryotes and eukaryotes.</title>
        <authorList>
            <person name="Spang A."/>
            <person name="Saw J.H."/>
            <person name="Jorgensen S.L."/>
            <person name="Zaremba-Niedzwiedzka K."/>
            <person name="Martijn J."/>
            <person name="Lind A.E."/>
            <person name="van Eijk R."/>
            <person name="Schleper C."/>
            <person name="Guy L."/>
            <person name="Ettema T.J."/>
        </authorList>
    </citation>
    <scope>NUCLEOTIDE SEQUENCE</scope>
</reference>
<comment type="caution">
    <text evidence="3">The sequence shown here is derived from an EMBL/GenBank/DDBJ whole genome shotgun (WGS) entry which is preliminary data.</text>
</comment>
<evidence type="ECO:0000313" key="3">
    <source>
        <dbReference type="EMBL" id="KKN87209.1"/>
    </source>
</evidence>
<dbReference type="AlphaFoldDB" id="A0A0F9U6F3"/>
<dbReference type="InterPro" id="IPR045531">
    <property type="entry name" value="DUF6468"/>
</dbReference>
<protein>
    <recommendedName>
        <fullName evidence="2">DUF6468 domain-containing protein</fullName>
    </recommendedName>
</protein>
<accession>A0A0F9U6F3</accession>
<organism evidence="3">
    <name type="scientific">marine sediment metagenome</name>
    <dbReference type="NCBI Taxonomy" id="412755"/>
    <lineage>
        <taxon>unclassified sequences</taxon>
        <taxon>metagenomes</taxon>
        <taxon>ecological metagenomes</taxon>
    </lineage>
</organism>
<sequence>MTSFLTDIVLMVALVVTALRSGRMYQELRALRASESGLGAALTEANHAITRAADAVVVLKHEGVQTLRSLEAQVVEAKETIDRLELLISRADHDRARCESCHDRAVSAASDAEGLETTIHRLHASLVR</sequence>
<dbReference type="Pfam" id="PF20072">
    <property type="entry name" value="DUF6468"/>
    <property type="match status" value="1"/>
</dbReference>
<evidence type="ECO:0000259" key="2">
    <source>
        <dbReference type="Pfam" id="PF20072"/>
    </source>
</evidence>
<feature type="coiled-coil region" evidence="1">
    <location>
        <begin position="67"/>
        <end position="94"/>
    </location>
</feature>
<name>A0A0F9U6F3_9ZZZZ</name>
<dbReference type="EMBL" id="LAZR01000140">
    <property type="protein sequence ID" value="KKN87209.1"/>
    <property type="molecule type" value="Genomic_DNA"/>
</dbReference>
<keyword evidence="1" id="KW-0175">Coiled coil</keyword>
<proteinExistence type="predicted"/>
<gene>
    <name evidence="3" type="ORF">LCGC14_0260550</name>
</gene>
<feature type="domain" description="DUF6468" evidence="2">
    <location>
        <begin position="31"/>
        <end position="100"/>
    </location>
</feature>